<dbReference type="SUPFAM" id="SSF56104">
    <property type="entry name" value="SAICAR synthase-like"/>
    <property type="match status" value="1"/>
</dbReference>
<dbReference type="AlphaFoldDB" id="A0A382PUG2"/>
<dbReference type="NCBIfam" id="TIGR00081">
    <property type="entry name" value="purC"/>
    <property type="match status" value="1"/>
</dbReference>
<dbReference type="InterPro" id="IPR033934">
    <property type="entry name" value="SAICAR_synt_PurC"/>
</dbReference>
<dbReference type="UniPathway" id="UPA00074">
    <property type="reaction ID" value="UER00131"/>
</dbReference>
<dbReference type="PANTHER" id="PTHR43599:SF3">
    <property type="entry name" value="SI:DKEY-6E2.2"/>
    <property type="match status" value="1"/>
</dbReference>
<dbReference type="InterPro" id="IPR018236">
    <property type="entry name" value="SAICAR_synthetase_CS"/>
</dbReference>
<evidence type="ECO:0000256" key="1">
    <source>
        <dbReference type="ARBA" id="ARBA00004672"/>
    </source>
</evidence>
<evidence type="ECO:0000313" key="10">
    <source>
        <dbReference type="EMBL" id="SVC75601.1"/>
    </source>
</evidence>
<keyword evidence="7" id="KW-0067">ATP-binding</keyword>
<dbReference type="HAMAP" id="MF_00137">
    <property type="entry name" value="SAICAR_synth"/>
    <property type="match status" value="1"/>
</dbReference>
<comment type="similarity">
    <text evidence="2">Belongs to the SAICAR synthetase family.</text>
</comment>
<protein>
    <recommendedName>
        <fullName evidence="3">phosphoribosylaminoimidazolesuccinocarboxamide synthase</fullName>
        <ecNumber evidence="3">6.3.2.6</ecNumber>
    </recommendedName>
</protein>
<evidence type="ECO:0000256" key="2">
    <source>
        <dbReference type="ARBA" id="ARBA00010190"/>
    </source>
</evidence>
<proteinExistence type="inferred from homology"/>
<keyword evidence="6" id="KW-0658">Purine biosynthesis</keyword>
<evidence type="ECO:0000256" key="3">
    <source>
        <dbReference type="ARBA" id="ARBA00012217"/>
    </source>
</evidence>
<dbReference type="InterPro" id="IPR001636">
    <property type="entry name" value="SAICAR_synth"/>
</dbReference>
<dbReference type="InterPro" id="IPR050089">
    <property type="entry name" value="SAICAR_synthetase"/>
</dbReference>
<dbReference type="FunFam" id="3.30.470.20:FF:000006">
    <property type="entry name" value="Phosphoribosylaminoimidazole-succinocarboxamide synthase"/>
    <property type="match status" value="1"/>
</dbReference>
<dbReference type="CDD" id="cd01415">
    <property type="entry name" value="SAICAR_synt_PurC"/>
    <property type="match status" value="1"/>
</dbReference>
<dbReference type="GO" id="GO:0005829">
    <property type="term" value="C:cytosol"/>
    <property type="evidence" value="ECO:0007669"/>
    <property type="project" value="TreeGrafter"/>
</dbReference>
<evidence type="ECO:0000256" key="7">
    <source>
        <dbReference type="ARBA" id="ARBA00022840"/>
    </source>
</evidence>
<reference evidence="10" key="1">
    <citation type="submission" date="2018-05" db="EMBL/GenBank/DDBJ databases">
        <authorList>
            <person name="Lanie J.A."/>
            <person name="Ng W.-L."/>
            <person name="Kazmierczak K.M."/>
            <person name="Andrzejewski T.M."/>
            <person name="Davidsen T.M."/>
            <person name="Wayne K.J."/>
            <person name="Tettelin H."/>
            <person name="Glass J.I."/>
            <person name="Rusch D."/>
            <person name="Podicherti R."/>
            <person name="Tsui H.-C.T."/>
            <person name="Winkler M.E."/>
        </authorList>
    </citation>
    <scope>NUCLEOTIDE SEQUENCE</scope>
</reference>
<evidence type="ECO:0000256" key="8">
    <source>
        <dbReference type="ARBA" id="ARBA00048475"/>
    </source>
</evidence>
<dbReference type="GO" id="GO:0006189">
    <property type="term" value="P:'de novo' IMP biosynthetic process"/>
    <property type="evidence" value="ECO:0007669"/>
    <property type="project" value="UniProtKB-UniPathway"/>
</dbReference>
<organism evidence="10">
    <name type="scientific">marine metagenome</name>
    <dbReference type="NCBI Taxonomy" id="408172"/>
    <lineage>
        <taxon>unclassified sequences</taxon>
        <taxon>metagenomes</taxon>
        <taxon>ecological metagenomes</taxon>
    </lineage>
</organism>
<dbReference type="Pfam" id="PF01259">
    <property type="entry name" value="SAICAR_synt"/>
    <property type="match status" value="1"/>
</dbReference>
<feature type="domain" description="SAICAR synthetase/ADE2 N-terminal" evidence="9">
    <location>
        <begin position="8"/>
        <end position="237"/>
    </location>
</feature>
<evidence type="ECO:0000256" key="6">
    <source>
        <dbReference type="ARBA" id="ARBA00022755"/>
    </source>
</evidence>
<evidence type="ECO:0000259" key="9">
    <source>
        <dbReference type="Pfam" id="PF01259"/>
    </source>
</evidence>
<dbReference type="Gene3D" id="3.30.470.20">
    <property type="entry name" value="ATP-grasp fold, B domain"/>
    <property type="match status" value="1"/>
</dbReference>
<dbReference type="EMBL" id="UINC01109046">
    <property type="protein sequence ID" value="SVC75601.1"/>
    <property type="molecule type" value="Genomic_DNA"/>
</dbReference>
<dbReference type="GO" id="GO:0004639">
    <property type="term" value="F:phosphoribosylaminoimidazolesuccinocarboxamide synthase activity"/>
    <property type="evidence" value="ECO:0007669"/>
    <property type="project" value="UniProtKB-EC"/>
</dbReference>
<dbReference type="PROSITE" id="PS01058">
    <property type="entry name" value="SAICAR_SYNTHETASE_2"/>
    <property type="match status" value="1"/>
</dbReference>
<dbReference type="InterPro" id="IPR028923">
    <property type="entry name" value="SAICAR_synt/ADE2_N"/>
</dbReference>
<dbReference type="PANTHER" id="PTHR43599">
    <property type="entry name" value="MULTIFUNCTIONAL PROTEIN ADE2"/>
    <property type="match status" value="1"/>
</dbReference>
<dbReference type="GO" id="GO:0005524">
    <property type="term" value="F:ATP binding"/>
    <property type="evidence" value="ECO:0007669"/>
    <property type="project" value="UniProtKB-KW"/>
</dbReference>
<dbReference type="Gene3D" id="3.30.200.20">
    <property type="entry name" value="Phosphorylase Kinase, domain 1"/>
    <property type="match status" value="1"/>
</dbReference>
<evidence type="ECO:0000256" key="4">
    <source>
        <dbReference type="ARBA" id="ARBA00022598"/>
    </source>
</evidence>
<keyword evidence="5" id="KW-0547">Nucleotide-binding</keyword>
<accession>A0A382PUG2</accession>
<keyword evidence="4" id="KW-0436">Ligase</keyword>
<dbReference type="GO" id="GO:0009236">
    <property type="term" value="P:cobalamin biosynthetic process"/>
    <property type="evidence" value="ECO:0007669"/>
    <property type="project" value="InterPro"/>
</dbReference>
<comment type="pathway">
    <text evidence="1">Purine metabolism; IMP biosynthesis via de novo pathway; 5-amino-1-(5-phospho-D-ribosyl)imidazole-4-carboxamide from 5-amino-1-(5-phospho-D-ribosyl)imidazole-4-carboxylate: step 1/2.</text>
</comment>
<evidence type="ECO:0000256" key="5">
    <source>
        <dbReference type="ARBA" id="ARBA00022741"/>
    </source>
</evidence>
<gene>
    <name evidence="10" type="ORF">METZ01_LOCUS328455</name>
</gene>
<dbReference type="EC" id="6.3.2.6" evidence="3"/>
<comment type="catalytic activity">
    <reaction evidence="8">
        <text>5-amino-1-(5-phospho-D-ribosyl)imidazole-4-carboxylate + L-aspartate + ATP = (2S)-2-[5-amino-1-(5-phospho-beta-D-ribosyl)imidazole-4-carboxamido]succinate + ADP + phosphate + 2 H(+)</text>
        <dbReference type="Rhea" id="RHEA:22628"/>
        <dbReference type="ChEBI" id="CHEBI:15378"/>
        <dbReference type="ChEBI" id="CHEBI:29991"/>
        <dbReference type="ChEBI" id="CHEBI:30616"/>
        <dbReference type="ChEBI" id="CHEBI:43474"/>
        <dbReference type="ChEBI" id="CHEBI:58443"/>
        <dbReference type="ChEBI" id="CHEBI:77657"/>
        <dbReference type="ChEBI" id="CHEBI:456216"/>
        <dbReference type="EC" id="6.3.2.6"/>
    </reaction>
</comment>
<name>A0A382PUG2_9ZZZZ</name>
<dbReference type="PROSITE" id="PS01057">
    <property type="entry name" value="SAICAR_SYNTHETASE_1"/>
    <property type="match status" value="1"/>
</dbReference>
<sequence length="241" mass="27616">MTQSNRKKIYEGKAKILYKGPKQNTIIQYYKDDATAFNNKKRSTINGKGALNNRISSFLMEKINNLGITTHFIKRLNMREQLVHSVDIIPVEIVVRNIAAGSICKRLNIEEGKDLPKSIVEYYYKSDELGDPLVVEDHIIAFEWATNQELEEIYNLSLRINDFLLGIFSSIGIKLVDFKLEFGRLSSGKDNVIVLADELSPDNFRLWDNVTGKKLDKDRFRLNLGNTIDAYREVAERLGVL</sequence>